<evidence type="ECO:0000313" key="1">
    <source>
        <dbReference type="EMBL" id="MBC2846845.1"/>
    </source>
</evidence>
<proteinExistence type="predicted"/>
<keyword evidence="2" id="KW-1185">Reference proteome</keyword>
<comment type="caution">
    <text evidence="1">The sequence shown here is derived from an EMBL/GenBank/DDBJ whole genome shotgun (WGS) entry which is preliminary data.</text>
</comment>
<protein>
    <recommendedName>
        <fullName evidence="3">STAS/SEC14 domain-containing protein</fullName>
    </recommendedName>
</protein>
<dbReference type="RefSeq" id="WP_185790551.1">
    <property type="nucleotide sequence ID" value="NZ_JACLCP010000007.1"/>
</dbReference>
<dbReference type="AlphaFoldDB" id="A0A842IVJ1"/>
<organism evidence="1 2">
    <name type="scientific">Winogradskyella flava</name>
    <dbReference type="NCBI Taxonomy" id="1884876"/>
    <lineage>
        <taxon>Bacteria</taxon>
        <taxon>Pseudomonadati</taxon>
        <taxon>Bacteroidota</taxon>
        <taxon>Flavobacteriia</taxon>
        <taxon>Flavobacteriales</taxon>
        <taxon>Flavobacteriaceae</taxon>
        <taxon>Winogradskyella</taxon>
    </lineage>
</organism>
<accession>A0A842IVJ1</accession>
<evidence type="ECO:0008006" key="3">
    <source>
        <dbReference type="Google" id="ProtNLM"/>
    </source>
</evidence>
<evidence type="ECO:0000313" key="2">
    <source>
        <dbReference type="Proteomes" id="UP000533900"/>
    </source>
</evidence>
<name>A0A842IVJ1_9FLAO</name>
<dbReference type="Proteomes" id="UP000533900">
    <property type="component" value="Unassembled WGS sequence"/>
</dbReference>
<gene>
    <name evidence="1" type="ORF">H7F21_17185</name>
</gene>
<dbReference type="EMBL" id="JACLCP010000007">
    <property type="protein sequence ID" value="MBC2846845.1"/>
    <property type="molecule type" value="Genomic_DNA"/>
</dbReference>
<sequence length="137" mass="15719">MRFEDSPLSKSLSFEKIELGFGTNYLFDDFFIMEVNEGVHFNSETLNSLLAEVRKHYGSHKQLAYIANRVNSYSIDPVLWSYFDKDDSILIAAAIVSYRNSTLMSANIEKQLSSISMKRCTDIEEAISWVRTLSELN</sequence>
<reference evidence="1" key="1">
    <citation type="submission" date="2020-08" db="EMBL/GenBank/DDBJ databases">
        <title>Winogradskyella ouciana sp. nov., isolated from the hadal seawater of the Mariana Trench.</title>
        <authorList>
            <person name="He X."/>
        </authorList>
    </citation>
    <scope>NUCLEOTIDE SEQUENCE [LARGE SCALE GENOMIC DNA]</scope>
    <source>
        <strain evidence="1">KCTC 52348</strain>
    </source>
</reference>